<accession>B0CA90</accession>
<proteinExistence type="predicted"/>
<sequence>MTPEAKQILVQLRETFYAQFATAMKRDVSVTKDNSLIFSPSLAAISSWVDDHQRFNYLSVQAHTAPDALFPDRPLTLQVTINPASGVFTNTKSVHKKTGLSLNADWSLNLTVLPEEIVEMAHWVASWIHSQDNDSIAIAAPYRLKVTPTENSDDYQVWTQTAWYSLHPEEQPATPVDQPQAA</sequence>
<name>B0CA90_ACAM1</name>
<dbReference type="eggNOG" id="ENOG5032NKH">
    <property type="taxonomic scope" value="Bacteria"/>
</dbReference>
<organism evidence="1 2">
    <name type="scientific">Acaryochloris marina (strain MBIC 11017)</name>
    <dbReference type="NCBI Taxonomy" id="329726"/>
    <lineage>
        <taxon>Bacteria</taxon>
        <taxon>Bacillati</taxon>
        <taxon>Cyanobacteriota</taxon>
        <taxon>Cyanophyceae</taxon>
        <taxon>Acaryochloridales</taxon>
        <taxon>Acaryochloridaceae</taxon>
        <taxon>Acaryochloris</taxon>
    </lineage>
</organism>
<dbReference type="HOGENOM" id="CLU_1591533_0_0_3"/>
<dbReference type="RefSeq" id="WP_012163270.1">
    <property type="nucleotide sequence ID" value="NC_009925.1"/>
</dbReference>
<gene>
    <name evidence="1" type="ordered locus">AM1_2825</name>
</gene>
<dbReference type="EMBL" id="CP000828">
    <property type="protein sequence ID" value="ABW27825.1"/>
    <property type="molecule type" value="Genomic_DNA"/>
</dbReference>
<protein>
    <submittedName>
        <fullName evidence="1">Uncharacterized protein</fullName>
    </submittedName>
</protein>
<dbReference type="KEGG" id="amr:AM1_2825"/>
<keyword evidence="2" id="KW-1185">Reference proteome</keyword>
<evidence type="ECO:0000313" key="2">
    <source>
        <dbReference type="Proteomes" id="UP000000268"/>
    </source>
</evidence>
<reference evidence="1 2" key="1">
    <citation type="journal article" date="2008" name="Proc. Natl. Acad. Sci. U.S.A.">
        <title>Niche adaptation and genome expansion in the chlorophyll d-producing cyanobacterium Acaryochloris marina.</title>
        <authorList>
            <person name="Swingley W.D."/>
            <person name="Chen M."/>
            <person name="Cheung P.C."/>
            <person name="Conrad A.L."/>
            <person name="Dejesa L.C."/>
            <person name="Hao J."/>
            <person name="Honchak B.M."/>
            <person name="Karbach L.E."/>
            <person name="Kurdoglu A."/>
            <person name="Lahiri S."/>
            <person name="Mastrian S.D."/>
            <person name="Miyashita H."/>
            <person name="Page L."/>
            <person name="Ramakrishna P."/>
            <person name="Satoh S."/>
            <person name="Sattley W.M."/>
            <person name="Shimada Y."/>
            <person name="Taylor H.L."/>
            <person name="Tomo T."/>
            <person name="Tsuchiya T."/>
            <person name="Wang Z.T."/>
            <person name="Raymond J."/>
            <person name="Mimuro M."/>
            <person name="Blankenship R.E."/>
            <person name="Touchman J.W."/>
        </authorList>
    </citation>
    <scope>NUCLEOTIDE SEQUENCE [LARGE SCALE GENOMIC DNA]</scope>
    <source>
        <strain evidence="2">MBIC 11017</strain>
    </source>
</reference>
<dbReference type="Proteomes" id="UP000000268">
    <property type="component" value="Chromosome"/>
</dbReference>
<dbReference type="AlphaFoldDB" id="B0CA90"/>
<evidence type="ECO:0000313" key="1">
    <source>
        <dbReference type="EMBL" id="ABW27825.1"/>
    </source>
</evidence>
<dbReference type="OrthoDB" id="571801at2"/>